<feature type="domain" description="Flavodoxin-like" evidence="8">
    <location>
        <begin position="3"/>
        <end position="146"/>
    </location>
</feature>
<dbReference type="SUPFAM" id="SSF52218">
    <property type="entry name" value="Flavoproteins"/>
    <property type="match status" value="1"/>
</dbReference>
<organism evidence="10">
    <name type="scientific">Blautia hansenii</name>
    <name type="common">Ruminococcus hansenii</name>
    <dbReference type="NCBI Taxonomy" id="1322"/>
    <lineage>
        <taxon>Bacteria</taxon>
        <taxon>Bacillati</taxon>
        <taxon>Bacillota</taxon>
        <taxon>Clostridia</taxon>
        <taxon>Lachnospirales</taxon>
        <taxon>Lachnospiraceae</taxon>
        <taxon>Blautia</taxon>
    </lineage>
</organism>
<dbReference type="RefSeq" id="WP_004223252.1">
    <property type="nucleotide sequence ID" value="NZ_CACRSY010000012.1"/>
</dbReference>
<reference evidence="10" key="1">
    <citation type="submission" date="2019-11" db="EMBL/GenBank/DDBJ databases">
        <authorList>
            <person name="Feng L."/>
        </authorList>
    </citation>
    <scope>NUCLEOTIDE SEQUENCE</scope>
    <source>
        <strain evidence="10">BhanseniiLFYP23</strain>
    </source>
</reference>
<keyword evidence="6" id="KW-0408">Iron</keyword>
<dbReference type="InterPro" id="IPR017900">
    <property type="entry name" value="4Fe4S_Fe_S_CS"/>
</dbReference>
<dbReference type="InterPro" id="IPR017896">
    <property type="entry name" value="4Fe4S_Fe-S-bd"/>
</dbReference>
<dbReference type="PROSITE" id="PS50902">
    <property type="entry name" value="FLAVODOXIN_LIKE"/>
    <property type="match status" value="1"/>
</dbReference>
<dbReference type="GO" id="GO:0010181">
    <property type="term" value="F:FMN binding"/>
    <property type="evidence" value="ECO:0007669"/>
    <property type="project" value="InterPro"/>
</dbReference>
<protein>
    <recommendedName>
        <fullName evidence="3">Ferredoxin</fullName>
    </recommendedName>
</protein>
<evidence type="ECO:0000256" key="1">
    <source>
        <dbReference type="ARBA" id="ARBA00001966"/>
    </source>
</evidence>
<evidence type="ECO:0000259" key="9">
    <source>
        <dbReference type="PROSITE" id="PS51379"/>
    </source>
</evidence>
<dbReference type="Gene3D" id="3.40.50.360">
    <property type="match status" value="1"/>
</dbReference>
<feature type="domain" description="4Fe-4S ferredoxin-type" evidence="9">
    <location>
        <begin position="205"/>
        <end position="229"/>
    </location>
</feature>
<dbReference type="PANTHER" id="PTHR24960:SF79">
    <property type="entry name" value="PHOTOSYSTEM I IRON-SULFUR CENTER"/>
    <property type="match status" value="1"/>
</dbReference>
<dbReference type="AlphaFoldDB" id="A0A6N2TUJ2"/>
<keyword evidence="7" id="KW-0411">Iron-sulfur</keyword>
<accession>A0A6N2TUJ2</accession>
<sequence>MSVYAIYFSPTRSTEKIVKLLAKEFGTYGEIDLSKQNSGENVRAFKEEDICIFGVPSYGGRVPAPALERMKKMKGNKAKAVLVAVYGNRAYEDTLLELKEQVDLCGFHVTAAVSAVAEHSIMHQFARKRPDAKDKKELKAFAEKIAHKIKSGDEKEISVPGNKPYRKYNGVPLKPKAGKDCKGCGLCAQVCPVGAIPAESPKKTDKSKCISCMRCIQVCPKKARKVNKLKLKIASMKMKKACEDRKKNELFL</sequence>
<comment type="function">
    <text evidence="2">Ferredoxins are iron-sulfur proteins that transfer electrons in a wide variety of metabolic reactions.</text>
</comment>
<evidence type="ECO:0000256" key="7">
    <source>
        <dbReference type="ARBA" id="ARBA00023014"/>
    </source>
</evidence>
<evidence type="ECO:0000256" key="3">
    <source>
        <dbReference type="ARBA" id="ARBA00013529"/>
    </source>
</evidence>
<proteinExistence type="predicted"/>
<dbReference type="InterPro" id="IPR047964">
    <property type="entry name" value="EFR1-like"/>
</dbReference>
<keyword evidence="4" id="KW-0004">4Fe-4S</keyword>
<evidence type="ECO:0000313" key="10">
    <source>
        <dbReference type="EMBL" id="VYT08332.1"/>
    </source>
</evidence>
<dbReference type="PROSITE" id="PS00198">
    <property type="entry name" value="4FE4S_FER_1"/>
    <property type="match status" value="2"/>
</dbReference>
<feature type="domain" description="4Fe-4S ferredoxin-type" evidence="9">
    <location>
        <begin position="173"/>
        <end position="201"/>
    </location>
</feature>
<dbReference type="Gene3D" id="3.30.70.20">
    <property type="match status" value="1"/>
</dbReference>
<evidence type="ECO:0000256" key="4">
    <source>
        <dbReference type="ARBA" id="ARBA00022485"/>
    </source>
</evidence>
<gene>
    <name evidence="10" type="ORF">BHLFYP23_00081</name>
</gene>
<evidence type="ECO:0000259" key="8">
    <source>
        <dbReference type="PROSITE" id="PS50902"/>
    </source>
</evidence>
<dbReference type="Pfam" id="PF12838">
    <property type="entry name" value="Fer4_7"/>
    <property type="match status" value="1"/>
</dbReference>
<dbReference type="GO" id="GO:0016651">
    <property type="term" value="F:oxidoreductase activity, acting on NAD(P)H"/>
    <property type="evidence" value="ECO:0007669"/>
    <property type="project" value="UniProtKB-ARBA"/>
</dbReference>
<dbReference type="InterPro" id="IPR029039">
    <property type="entry name" value="Flavoprotein-like_sf"/>
</dbReference>
<evidence type="ECO:0000256" key="5">
    <source>
        <dbReference type="ARBA" id="ARBA00022723"/>
    </source>
</evidence>
<keyword evidence="5" id="KW-0479">Metal-binding</keyword>
<dbReference type="InterPro" id="IPR008254">
    <property type="entry name" value="Flavodoxin/NO_synth"/>
</dbReference>
<dbReference type="NCBIfam" id="NF038196">
    <property type="entry name" value="ferrodoxin_EFR1"/>
    <property type="match status" value="1"/>
</dbReference>
<dbReference type="InterPro" id="IPR050157">
    <property type="entry name" value="PSI_iron-sulfur_center"/>
</dbReference>
<dbReference type="PROSITE" id="PS51379">
    <property type="entry name" value="4FE4S_FER_2"/>
    <property type="match status" value="2"/>
</dbReference>
<comment type="cofactor">
    <cofactor evidence="1">
        <name>[4Fe-4S] cluster</name>
        <dbReference type="ChEBI" id="CHEBI:49883"/>
    </cofactor>
</comment>
<dbReference type="SUPFAM" id="SSF54862">
    <property type="entry name" value="4Fe-4S ferredoxins"/>
    <property type="match status" value="1"/>
</dbReference>
<dbReference type="GO" id="GO:0051539">
    <property type="term" value="F:4 iron, 4 sulfur cluster binding"/>
    <property type="evidence" value="ECO:0007669"/>
    <property type="project" value="UniProtKB-KW"/>
</dbReference>
<evidence type="ECO:0000256" key="2">
    <source>
        <dbReference type="ARBA" id="ARBA00003532"/>
    </source>
</evidence>
<name>A0A6N2TUJ2_BLAHA</name>
<dbReference type="PANTHER" id="PTHR24960">
    <property type="entry name" value="PHOTOSYSTEM I IRON-SULFUR CENTER-RELATED"/>
    <property type="match status" value="1"/>
</dbReference>
<dbReference type="EMBL" id="CACRSY010000012">
    <property type="protein sequence ID" value="VYT08332.1"/>
    <property type="molecule type" value="Genomic_DNA"/>
</dbReference>
<dbReference type="GO" id="GO:0046872">
    <property type="term" value="F:metal ion binding"/>
    <property type="evidence" value="ECO:0007669"/>
    <property type="project" value="UniProtKB-KW"/>
</dbReference>
<evidence type="ECO:0000256" key="6">
    <source>
        <dbReference type="ARBA" id="ARBA00023004"/>
    </source>
</evidence>